<evidence type="ECO:0000259" key="8">
    <source>
        <dbReference type="Pfam" id="PF05185"/>
    </source>
</evidence>
<dbReference type="PROSITE" id="PS51678">
    <property type="entry name" value="SAM_MT_PRMT"/>
    <property type="match status" value="1"/>
</dbReference>
<dbReference type="PANTHER" id="PTHR10738">
    <property type="entry name" value="PROTEIN ARGININE N-METHYLTRANSFERASE 5"/>
    <property type="match status" value="1"/>
</dbReference>
<evidence type="ECO:0000256" key="2">
    <source>
        <dbReference type="ARBA" id="ARBA00022679"/>
    </source>
</evidence>
<evidence type="ECO:0000256" key="3">
    <source>
        <dbReference type="ARBA" id="ARBA00022691"/>
    </source>
</evidence>
<feature type="binding site" evidence="6">
    <location>
        <begin position="387"/>
        <end position="388"/>
    </location>
    <ligand>
        <name>S-adenosyl-L-methionine</name>
        <dbReference type="ChEBI" id="CHEBI:59789"/>
    </ligand>
</feature>
<evidence type="ECO:0000259" key="10">
    <source>
        <dbReference type="Pfam" id="PF17286"/>
    </source>
</evidence>
<dbReference type="InterPro" id="IPR035248">
    <property type="entry name" value="PRMT5_C"/>
</dbReference>
<keyword evidence="3 4" id="KW-0949">S-adenosyl-L-methionine</keyword>
<sequence length="616" mass="70436">MASNCSIGLLVSKDTTDIELALSKAESENYYFIVAPISKPSFKRVLDQTKELGGDFETWQDRPAFQRQDLLLNSTDISNRVLGVFSDWLDLDSLDDHIRTCSEIAFKQEAEWASHIGLKGVIFPKIGPEVHNTARMLNSVSGTVNSLFCVRVKDTCWKDWNRLRTLTGHTNQKIRVALELTSELAKDELLDIWLAEPLGEIIIPSELFIYNDKGYPVLKKAHQHFLKKVLRKMEPDVILTEFSEDLQSLAADYIGFLSRRLPELNEVEKFASGYFDSLQMPLQPLADNLENQTYETFERDPIKYQQYERAVYQALVDRVEYSSDIVTTIMVVGAGRGPLVNCCLRAAEKSLRKIHVYALEKNPNAFVTLQNAKAEQWGDKVTLVFADMRKWKPESKCDILVSELLGSFGDNELSPECLDGAQKFLKDDGISIPASYDTFIAPMASNRLFNNVSEYKSLASFETPYVVMFRQFCLLASPEELWTFEHPNKKNIPKDGDPLNNCHNQRYNRAEFLVKHDTIMHGFAGYFDCKLYGDTHISIHPDTHSPDMFSWFPIFFPVQTPIQITKNSIVTAHFWRLSDKQKVWYEWSVTINNKDGEESYVSSLHNPGGRSYYVGL</sequence>
<dbReference type="InterPro" id="IPR035247">
    <property type="entry name" value="PRMT5_TIM"/>
</dbReference>
<gene>
    <name evidence="11" type="primary">PRMT5_1</name>
    <name evidence="11" type="ORF">CU098_004810</name>
</gene>
<feature type="active site" description="Proton donor/acceptor" evidence="5">
    <location>
        <position position="403"/>
    </location>
</feature>
<organism evidence="11 12">
    <name type="scientific">Rhizopus stolonifer</name>
    <name type="common">Rhizopus nigricans</name>
    <dbReference type="NCBI Taxonomy" id="4846"/>
    <lineage>
        <taxon>Eukaryota</taxon>
        <taxon>Fungi</taxon>
        <taxon>Fungi incertae sedis</taxon>
        <taxon>Mucoromycota</taxon>
        <taxon>Mucoromycotina</taxon>
        <taxon>Mucoromycetes</taxon>
        <taxon>Mucorales</taxon>
        <taxon>Mucorineae</taxon>
        <taxon>Rhizopodaceae</taxon>
        <taxon>Rhizopus</taxon>
    </lineage>
</organism>
<protein>
    <recommendedName>
        <fullName evidence="4">Protein arginine N-methyltransferase</fullName>
    </recommendedName>
</protein>
<dbReference type="InterPro" id="IPR029063">
    <property type="entry name" value="SAM-dependent_MTases_sf"/>
</dbReference>
<dbReference type="Pfam" id="PF05185">
    <property type="entry name" value="PRMT5"/>
    <property type="match status" value="1"/>
</dbReference>
<dbReference type="CDD" id="cd02440">
    <property type="entry name" value="AdoMet_MTases"/>
    <property type="match status" value="1"/>
</dbReference>
<dbReference type="GO" id="GO:0006355">
    <property type="term" value="P:regulation of DNA-templated transcription"/>
    <property type="evidence" value="ECO:0007669"/>
    <property type="project" value="TreeGrafter"/>
</dbReference>
<dbReference type="EMBL" id="PJQM01003469">
    <property type="protein sequence ID" value="RCH88726.1"/>
    <property type="molecule type" value="Genomic_DNA"/>
</dbReference>
<dbReference type="Gene3D" id="2.70.160.11">
    <property type="entry name" value="Hnrnp arginine n-methyltransferase1"/>
    <property type="match status" value="1"/>
</dbReference>
<feature type="active site" description="Proton donor/acceptor" evidence="5">
    <location>
        <position position="412"/>
    </location>
</feature>
<keyword evidence="1 4" id="KW-0489">Methyltransferase</keyword>
<dbReference type="Pfam" id="PF17286">
    <property type="entry name" value="PRMT5_C"/>
    <property type="match status" value="1"/>
</dbReference>
<accession>A0A367JFQ9</accession>
<comment type="similarity">
    <text evidence="4">Belongs to the class I-like SAM-binding methyltransferase superfamily.</text>
</comment>
<feature type="domain" description="PRMT5 TIM barrel" evidence="9">
    <location>
        <begin position="29"/>
        <end position="253"/>
    </location>
</feature>
<dbReference type="Gene3D" id="3.20.20.150">
    <property type="entry name" value="Divalent-metal-dependent TIM barrel enzymes"/>
    <property type="match status" value="1"/>
</dbReference>
<dbReference type="GO" id="GO:0005634">
    <property type="term" value="C:nucleus"/>
    <property type="evidence" value="ECO:0007669"/>
    <property type="project" value="TreeGrafter"/>
</dbReference>
<dbReference type="InterPro" id="IPR025799">
    <property type="entry name" value="Arg_MeTrfase"/>
</dbReference>
<comment type="caution">
    <text evidence="11">The sequence shown here is derived from an EMBL/GenBank/DDBJ whole genome shotgun (WGS) entry which is preliminary data.</text>
</comment>
<feature type="domain" description="PRMT5 arginine-N-methyltransferase" evidence="8">
    <location>
        <begin position="266"/>
        <end position="432"/>
    </location>
</feature>
<keyword evidence="2 4" id="KW-0808">Transferase</keyword>
<dbReference type="Gene3D" id="3.40.50.150">
    <property type="entry name" value="Vaccinia Virus protein VP39"/>
    <property type="match status" value="1"/>
</dbReference>
<evidence type="ECO:0000256" key="5">
    <source>
        <dbReference type="PIRSR" id="PIRSR015894-1"/>
    </source>
</evidence>
<proteinExistence type="inferred from homology"/>
<dbReference type="AlphaFoldDB" id="A0A367JFQ9"/>
<dbReference type="PIRSF" id="PIRSF015894">
    <property type="entry name" value="Skb1_MeTrfase"/>
    <property type="match status" value="1"/>
</dbReference>
<dbReference type="Proteomes" id="UP000253551">
    <property type="component" value="Unassembled WGS sequence"/>
</dbReference>
<dbReference type="GO" id="GO:0016274">
    <property type="term" value="F:protein-arginine N-methyltransferase activity"/>
    <property type="evidence" value="ECO:0007669"/>
    <property type="project" value="InterPro"/>
</dbReference>
<evidence type="ECO:0000313" key="12">
    <source>
        <dbReference type="Proteomes" id="UP000253551"/>
    </source>
</evidence>
<evidence type="ECO:0000256" key="4">
    <source>
        <dbReference type="PIRNR" id="PIRNR015894"/>
    </source>
</evidence>
<dbReference type="GO" id="GO:0005829">
    <property type="term" value="C:cytosol"/>
    <property type="evidence" value="ECO:0007669"/>
    <property type="project" value="TreeGrafter"/>
</dbReference>
<evidence type="ECO:0000256" key="6">
    <source>
        <dbReference type="PIRSR" id="PIRSR015894-2"/>
    </source>
</evidence>
<dbReference type="PANTHER" id="PTHR10738:SF0">
    <property type="entry name" value="PROTEIN ARGININE N-METHYLTRANSFERASE 5"/>
    <property type="match status" value="1"/>
</dbReference>
<dbReference type="OrthoDB" id="1368803at2759"/>
<dbReference type="InterPro" id="IPR007857">
    <property type="entry name" value="Arg_MeTrfase_PRMT5"/>
</dbReference>
<evidence type="ECO:0000259" key="9">
    <source>
        <dbReference type="Pfam" id="PF17285"/>
    </source>
</evidence>
<name>A0A367JFQ9_RHIST</name>
<evidence type="ECO:0000256" key="1">
    <source>
        <dbReference type="ARBA" id="ARBA00022603"/>
    </source>
</evidence>
<dbReference type="Pfam" id="PF17285">
    <property type="entry name" value="PRMT5_TIM"/>
    <property type="match status" value="1"/>
</dbReference>
<evidence type="ECO:0000256" key="7">
    <source>
        <dbReference type="PIRSR" id="PIRSR015894-3"/>
    </source>
</evidence>
<feature type="binding site" evidence="6">
    <location>
        <position position="294"/>
    </location>
    <ligand>
        <name>S-adenosyl-L-methionine</name>
        <dbReference type="ChEBI" id="CHEBI:59789"/>
    </ligand>
</feature>
<keyword evidence="12" id="KW-1185">Reference proteome</keyword>
<dbReference type="InterPro" id="IPR035075">
    <property type="entry name" value="PRMT5"/>
</dbReference>
<dbReference type="GO" id="GO:0032259">
    <property type="term" value="P:methylation"/>
    <property type="evidence" value="ECO:0007669"/>
    <property type="project" value="UniProtKB-KW"/>
</dbReference>
<dbReference type="SUPFAM" id="SSF53335">
    <property type="entry name" value="S-adenosyl-L-methionine-dependent methyltransferases"/>
    <property type="match status" value="1"/>
</dbReference>
<reference evidence="11 12" key="1">
    <citation type="journal article" date="2018" name="G3 (Bethesda)">
        <title>Phylogenetic and Phylogenomic Definition of Rhizopus Species.</title>
        <authorList>
            <person name="Gryganskyi A.P."/>
            <person name="Golan J."/>
            <person name="Dolatabadi S."/>
            <person name="Mondo S."/>
            <person name="Robb S."/>
            <person name="Idnurm A."/>
            <person name="Muszewska A."/>
            <person name="Steczkiewicz K."/>
            <person name="Masonjones S."/>
            <person name="Liao H.L."/>
            <person name="Gajdeczka M.T."/>
            <person name="Anike F."/>
            <person name="Vuek A."/>
            <person name="Anishchenko I.M."/>
            <person name="Voigt K."/>
            <person name="de Hoog G.S."/>
            <person name="Smith M.E."/>
            <person name="Heitman J."/>
            <person name="Vilgalys R."/>
            <person name="Stajich J.E."/>
        </authorList>
    </citation>
    <scope>NUCLEOTIDE SEQUENCE [LARGE SCALE GENOMIC DNA]</scope>
    <source>
        <strain evidence="11 12">LSU 92-RS-03</strain>
    </source>
</reference>
<feature type="binding site" evidence="6">
    <location>
        <begin position="303"/>
        <end position="304"/>
    </location>
    <ligand>
        <name>S-adenosyl-L-methionine</name>
        <dbReference type="ChEBI" id="CHEBI:59789"/>
    </ligand>
</feature>
<dbReference type="STRING" id="4846.A0A367JFQ9"/>
<feature type="site" description="Critical for specifying symmetric addition of methyl groups" evidence="7">
    <location>
        <position position="297"/>
    </location>
</feature>
<evidence type="ECO:0000313" key="11">
    <source>
        <dbReference type="EMBL" id="RCH88726.1"/>
    </source>
</evidence>
<feature type="binding site" evidence="6">
    <location>
        <position position="360"/>
    </location>
    <ligand>
        <name>S-adenosyl-L-methionine</name>
        <dbReference type="ChEBI" id="CHEBI:59789"/>
    </ligand>
</feature>
<feature type="domain" description="PRMT5 oligomerisation" evidence="10">
    <location>
        <begin position="435"/>
        <end position="614"/>
    </location>
</feature>